<dbReference type="InterPro" id="IPR003439">
    <property type="entry name" value="ABC_transporter-like_ATP-bd"/>
</dbReference>
<dbReference type="RefSeq" id="WP_155310383.1">
    <property type="nucleotide sequence ID" value="NZ_AP021879.1"/>
</dbReference>
<keyword evidence="3 7" id="KW-0067">ATP-binding</keyword>
<dbReference type="PANTHER" id="PTHR43582">
    <property type="entry name" value="LINEARMYCIN RESISTANCE ATP-BINDING PROTEIN LNRL"/>
    <property type="match status" value="1"/>
</dbReference>
<dbReference type="GO" id="GO:1900753">
    <property type="term" value="P:doxorubicin transport"/>
    <property type="evidence" value="ECO:0007669"/>
    <property type="project" value="InterPro"/>
</dbReference>
<evidence type="ECO:0000256" key="1">
    <source>
        <dbReference type="ARBA" id="ARBA00004413"/>
    </source>
</evidence>
<dbReference type="InterPro" id="IPR017871">
    <property type="entry name" value="ABC_transporter-like_CS"/>
</dbReference>
<protein>
    <submittedName>
        <fullName evidence="7">Daunorubicin resistance protein DrrA family ABC transporter ATP-binding protein</fullName>
    </submittedName>
</protein>
<name>A0A5K8A910_9BACT</name>
<dbReference type="GO" id="GO:0005886">
    <property type="term" value="C:plasma membrane"/>
    <property type="evidence" value="ECO:0007669"/>
    <property type="project" value="UniProtKB-SubCell"/>
</dbReference>
<evidence type="ECO:0000313" key="8">
    <source>
        <dbReference type="Proteomes" id="UP000422108"/>
    </source>
</evidence>
<dbReference type="PROSITE" id="PS00211">
    <property type="entry name" value="ABC_TRANSPORTER_1"/>
    <property type="match status" value="1"/>
</dbReference>
<dbReference type="InterPro" id="IPR005894">
    <property type="entry name" value="DrrA"/>
</dbReference>
<dbReference type="GO" id="GO:0016887">
    <property type="term" value="F:ATP hydrolysis activity"/>
    <property type="evidence" value="ECO:0007669"/>
    <property type="project" value="InterPro"/>
</dbReference>
<feature type="region of interest" description="Disordered" evidence="5">
    <location>
        <begin position="317"/>
        <end position="337"/>
    </location>
</feature>
<dbReference type="AlphaFoldDB" id="A0A5K8A910"/>
<sequence>MRHIIEVQNLSKTFANGVSAVREASFHVQEGEIFGFLGPNGAGKSTTIMMLTTLLAPSSGRAKIAGFDVRTQANQVRPNIGYISQDLAVDDHLTGRQNLMLQAGFYHLPKKKAAARIEVLLDLVDLASRADDAVETYSGGMRKRLDIVSGLIHQPRVLFLDEPTLGLDIQTRSQIWEYIDYLRTEKKMTLFLTTHYMEEADFLCDRVAIIDNGTIKAMGSPGHLKNQIGTEMVRMRFDESDGDGLSDALRRIGELDVVERIEKRGGQFTAVVKSSDAAIPCICRSSLSTGVKISFMAAEKTSLADVYMAFTGKALRDESGGGADAHRTRRALQRMRS</sequence>
<feature type="domain" description="ABC transporter" evidence="6">
    <location>
        <begin position="5"/>
        <end position="237"/>
    </location>
</feature>
<dbReference type="Pfam" id="PF00005">
    <property type="entry name" value="ABC_tran"/>
    <property type="match status" value="1"/>
</dbReference>
<keyword evidence="2" id="KW-0547">Nucleotide-binding</keyword>
<dbReference type="NCBIfam" id="TIGR01188">
    <property type="entry name" value="drrA"/>
    <property type="match status" value="1"/>
</dbReference>
<evidence type="ECO:0000256" key="2">
    <source>
        <dbReference type="ARBA" id="ARBA00022741"/>
    </source>
</evidence>
<evidence type="ECO:0000259" key="6">
    <source>
        <dbReference type="PROSITE" id="PS50893"/>
    </source>
</evidence>
<dbReference type="InterPro" id="IPR003593">
    <property type="entry name" value="AAA+_ATPase"/>
</dbReference>
<evidence type="ECO:0000256" key="4">
    <source>
        <dbReference type="ARBA" id="ARBA00049985"/>
    </source>
</evidence>
<keyword evidence="8" id="KW-1185">Reference proteome</keyword>
<comment type="subcellular location">
    <subcellularLocation>
        <location evidence="1">Cell membrane</location>
        <topology evidence="1">Peripheral membrane protein</topology>
        <orientation evidence="1">Cytoplasmic side</orientation>
    </subcellularLocation>
</comment>
<dbReference type="PROSITE" id="PS50893">
    <property type="entry name" value="ABC_TRANSPORTER_2"/>
    <property type="match status" value="1"/>
</dbReference>
<dbReference type="PANTHER" id="PTHR43582:SF2">
    <property type="entry name" value="LINEARMYCIN RESISTANCE ATP-BINDING PROTEIN LNRL"/>
    <property type="match status" value="1"/>
</dbReference>
<dbReference type="EMBL" id="AP021879">
    <property type="protein sequence ID" value="BBO89153.1"/>
    <property type="molecule type" value="Genomic_DNA"/>
</dbReference>
<dbReference type="GO" id="GO:0043215">
    <property type="term" value="P:daunorubicin transport"/>
    <property type="evidence" value="ECO:0007669"/>
    <property type="project" value="InterPro"/>
</dbReference>
<evidence type="ECO:0000313" key="7">
    <source>
        <dbReference type="EMBL" id="BBO89153.1"/>
    </source>
</evidence>
<reference evidence="7 8" key="1">
    <citation type="submission" date="2019-11" db="EMBL/GenBank/DDBJ databases">
        <title>Comparative genomics of hydrocarbon-degrading Desulfosarcina strains.</title>
        <authorList>
            <person name="Watanabe M."/>
            <person name="Kojima H."/>
            <person name="Fukui M."/>
        </authorList>
    </citation>
    <scope>NUCLEOTIDE SEQUENCE [LARGE SCALE GENOMIC DNA]</scope>
    <source>
        <strain evidence="8">oXyS1</strain>
    </source>
</reference>
<dbReference type="SMART" id="SM00382">
    <property type="entry name" value="AAA"/>
    <property type="match status" value="1"/>
</dbReference>
<gene>
    <name evidence="7" type="ORF">DSCOOX_23330</name>
</gene>
<dbReference type="InterPro" id="IPR027417">
    <property type="entry name" value="P-loop_NTPase"/>
</dbReference>
<dbReference type="SUPFAM" id="SSF52540">
    <property type="entry name" value="P-loop containing nucleoside triphosphate hydrolases"/>
    <property type="match status" value="1"/>
</dbReference>
<evidence type="ECO:0000256" key="5">
    <source>
        <dbReference type="SAM" id="MobiDB-lite"/>
    </source>
</evidence>
<accession>A0A5K8A910</accession>
<organism evidence="7 8">
    <name type="scientific">Desulfosarcina ovata subsp. ovata</name>
    <dbReference type="NCBI Taxonomy" id="2752305"/>
    <lineage>
        <taxon>Bacteria</taxon>
        <taxon>Pseudomonadati</taxon>
        <taxon>Thermodesulfobacteriota</taxon>
        <taxon>Desulfobacteria</taxon>
        <taxon>Desulfobacterales</taxon>
        <taxon>Desulfosarcinaceae</taxon>
        <taxon>Desulfosarcina</taxon>
    </lineage>
</organism>
<proteinExistence type="inferred from homology"/>
<dbReference type="GO" id="GO:0005524">
    <property type="term" value="F:ATP binding"/>
    <property type="evidence" value="ECO:0007669"/>
    <property type="project" value="UniProtKB-KW"/>
</dbReference>
<feature type="compositionally biased region" description="Basic residues" evidence="5">
    <location>
        <begin position="327"/>
        <end position="337"/>
    </location>
</feature>
<dbReference type="Proteomes" id="UP000422108">
    <property type="component" value="Chromosome"/>
</dbReference>
<comment type="similarity">
    <text evidence="4">Belongs to the ABC transporter superfamily. Drug exporter-1 (DrugE1) (TC 3.A.1.105) family.</text>
</comment>
<evidence type="ECO:0000256" key="3">
    <source>
        <dbReference type="ARBA" id="ARBA00022840"/>
    </source>
</evidence>
<dbReference type="Gene3D" id="3.40.50.300">
    <property type="entry name" value="P-loop containing nucleotide triphosphate hydrolases"/>
    <property type="match status" value="1"/>
</dbReference>